<dbReference type="Proteomes" id="UP000821845">
    <property type="component" value="Chromosome 1"/>
</dbReference>
<organism evidence="1 2">
    <name type="scientific">Hyalomma asiaticum</name>
    <name type="common">Tick</name>
    <dbReference type="NCBI Taxonomy" id="266040"/>
    <lineage>
        <taxon>Eukaryota</taxon>
        <taxon>Metazoa</taxon>
        <taxon>Ecdysozoa</taxon>
        <taxon>Arthropoda</taxon>
        <taxon>Chelicerata</taxon>
        <taxon>Arachnida</taxon>
        <taxon>Acari</taxon>
        <taxon>Parasitiformes</taxon>
        <taxon>Ixodida</taxon>
        <taxon>Ixodoidea</taxon>
        <taxon>Ixodidae</taxon>
        <taxon>Hyalomminae</taxon>
        <taxon>Hyalomma</taxon>
    </lineage>
</organism>
<proteinExistence type="predicted"/>
<protein>
    <submittedName>
        <fullName evidence="1">Uncharacterized protein</fullName>
    </submittedName>
</protein>
<sequence>MPAATPGLCRNPARSSRRPYLGAIKTSDAGARDPTVLVEGQPIYLAIDIGAEETIHPTQVFETLKNRPVLSAPLRQLPPGPDGNLLTAAGMAKIKLICRNPVSIQNVYVLDGICTPVLGKRTIEELWILMFVNAASDEVNPKEEFPAALQGNGKLHREHEIQLQTGAKELLAADTLSKAPLRDTGDTELEENMEAFLWLIDKCIAVPRRKTQELAQQIIYLYIEIEKQRVVVKKLLQELDNKNPKIVSGCLKTLRECLRLFGARVIQVKPLLKPLPKLLERKDKTVREESKQLTFELYRWIGDALQPHLQSLKPFLVSELRAVFAKVDKRTASPERFTRSEQA</sequence>
<evidence type="ECO:0000313" key="2">
    <source>
        <dbReference type="Proteomes" id="UP000821845"/>
    </source>
</evidence>
<dbReference type="EMBL" id="CM023481">
    <property type="protein sequence ID" value="KAH6946074.1"/>
    <property type="molecule type" value="Genomic_DNA"/>
</dbReference>
<accession>A0ACB7TMK9</accession>
<gene>
    <name evidence="1" type="ORF">HPB50_011473</name>
</gene>
<evidence type="ECO:0000313" key="1">
    <source>
        <dbReference type="EMBL" id="KAH6946074.1"/>
    </source>
</evidence>
<comment type="caution">
    <text evidence="1">The sequence shown here is derived from an EMBL/GenBank/DDBJ whole genome shotgun (WGS) entry which is preliminary data.</text>
</comment>
<keyword evidence="2" id="KW-1185">Reference proteome</keyword>
<name>A0ACB7TMK9_HYAAI</name>
<reference evidence="1" key="1">
    <citation type="submission" date="2020-05" db="EMBL/GenBank/DDBJ databases">
        <title>Large-scale comparative analyses of tick genomes elucidate their genetic diversity and vector capacities.</title>
        <authorList>
            <person name="Jia N."/>
            <person name="Wang J."/>
            <person name="Shi W."/>
            <person name="Du L."/>
            <person name="Sun Y."/>
            <person name="Zhan W."/>
            <person name="Jiang J."/>
            <person name="Wang Q."/>
            <person name="Zhang B."/>
            <person name="Ji P."/>
            <person name="Sakyi L.B."/>
            <person name="Cui X."/>
            <person name="Yuan T."/>
            <person name="Jiang B."/>
            <person name="Yang W."/>
            <person name="Lam T.T.-Y."/>
            <person name="Chang Q."/>
            <person name="Ding S."/>
            <person name="Wang X."/>
            <person name="Zhu J."/>
            <person name="Ruan X."/>
            <person name="Zhao L."/>
            <person name="Wei J."/>
            <person name="Que T."/>
            <person name="Du C."/>
            <person name="Cheng J."/>
            <person name="Dai P."/>
            <person name="Han X."/>
            <person name="Huang E."/>
            <person name="Gao Y."/>
            <person name="Liu J."/>
            <person name="Shao H."/>
            <person name="Ye R."/>
            <person name="Li L."/>
            <person name="Wei W."/>
            <person name="Wang X."/>
            <person name="Wang C."/>
            <person name="Yang T."/>
            <person name="Huo Q."/>
            <person name="Li W."/>
            <person name="Guo W."/>
            <person name="Chen H."/>
            <person name="Zhou L."/>
            <person name="Ni X."/>
            <person name="Tian J."/>
            <person name="Zhou Y."/>
            <person name="Sheng Y."/>
            <person name="Liu T."/>
            <person name="Pan Y."/>
            <person name="Xia L."/>
            <person name="Li J."/>
            <person name="Zhao F."/>
            <person name="Cao W."/>
        </authorList>
    </citation>
    <scope>NUCLEOTIDE SEQUENCE</scope>
    <source>
        <strain evidence="1">Hyas-2018</strain>
    </source>
</reference>